<gene>
    <name evidence="1" type="ORF">UFOPK1726_00532</name>
</gene>
<dbReference type="EMBL" id="CAEZTT010000048">
    <property type="protein sequence ID" value="CAB4575369.1"/>
    <property type="molecule type" value="Genomic_DNA"/>
</dbReference>
<sequence>MSGHETSLPLSVQPSNTKFALVGLVGRASAVPVKVRFDVADPPFAANETVNAGVHCATKVISLLPTLSDWFGVTA</sequence>
<reference evidence="1" key="1">
    <citation type="submission" date="2020-05" db="EMBL/GenBank/DDBJ databases">
        <authorList>
            <person name="Chiriac C."/>
            <person name="Salcher M."/>
            <person name="Ghai R."/>
            <person name="Kavagutti S V."/>
        </authorList>
    </citation>
    <scope>NUCLEOTIDE SEQUENCE</scope>
</reference>
<dbReference type="AlphaFoldDB" id="A0A6J6EIX5"/>
<protein>
    <submittedName>
        <fullName evidence="1">Unannotated protein</fullName>
    </submittedName>
</protein>
<accession>A0A6J6EIX5</accession>
<organism evidence="1">
    <name type="scientific">freshwater metagenome</name>
    <dbReference type="NCBI Taxonomy" id="449393"/>
    <lineage>
        <taxon>unclassified sequences</taxon>
        <taxon>metagenomes</taxon>
        <taxon>ecological metagenomes</taxon>
    </lineage>
</organism>
<name>A0A6J6EIX5_9ZZZZ</name>
<proteinExistence type="predicted"/>
<evidence type="ECO:0000313" key="1">
    <source>
        <dbReference type="EMBL" id="CAB4575369.1"/>
    </source>
</evidence>